<protein>
    <recommendedName>
        <fullName evidence="3">Calcineurin-like phosphoesterase domain-containing protein</fullName>
    </recommendedName>
</protein>
<evidence type="ECO:0008006" key="3">
    <source>
        <dbReference type="Google" id="ProtNLM"/>
    </source>
</evidence>
<evidence type="ECO:0000313" key="1">
    <source>
        <dbReference type="EMBL" id="GAB1254535.1"/>
    </source>
</evidence>
<name>A0ABQ0E9Z9_9BACT</name>
<dbReference type="RefSeq" id="WP_407844794.1">
    <property type="nucleotide sequence ID" value="NZ_BAAFSG010000001.1"/>
</dbReference>
<dbReference type="EMBL" id="BAAFSG010000001">
    <property type="protein sequence ID" value="GAB1254535.1"/>
    <property type="molecule type" value="Genomic_DNA"/>
</dbReference>
<dbReference type="InterPro" id="IPR029052">
    <property type="entry name" value="Metallo-depent_PP-like"/>
</dbReference>
<proteinExistence type="predicted"/>
<evidence type="ECO:0000313" key="2">
    <source>
        <dbReference type="Proteomes" id="UP001628192"/>
    </source>
</evidence>
<organism evidence="1 2">
    <name type="scientific">Desulfovibrio falkowii</name>
    <dbReference type="NCBI Taxonomy" id="3136602"/>
    <lineage>
        <taxon>Bacteria</taxon>
        <taxon>Pseudomonadati</taxon>
        <taxon>Thermodesulfobacteriota</taxon>
        <taxon>Desulfovibrionia</taxon>
        <taxon>Desulfovibrionales</taxon>
        <taxon>Desulfovibrionaceae</taxon>
        <taxon>Desulfovibrio</taxon>
    </lineage>
</organism>
<reference evidence="1 2" key="1">
    <citation type="journal article" date="2025" name="Int. J. Syst. Evol. Microbiol.">
        <title>Desulfovibrio falkowii sp. nov., Porphyromonas miyakawae sp. nov., Mediterraneibacter flintii sp. nov. and Owariibacterium komagatae gen. nov., sp. nov., isolated from human faeces.</title>
        <authorList>
            <person name="Hamaguchi T."/>
            <person name="Ohara M."/>
            <person name="Hisatomi A."/>
            <person name="Sekiguchi K."/>
            <person name="Takeda J.I."/>
            <person name="Ueyama J."/>
            <person name="Ito M."/>
            <person name="Nishiwaki H."/>
            <person name="Ogi T."/>
            <person name="Hirayama M."/>
            <person name="Ohkuma M."/>
            <person name="Sakamoto M."/>
            <person name="Ohno K."/>
        </authorList>
    </citation>
    <scope>NUCLEOTIDE SEQUENCE [LARGE SCALE GENOMIC DNA]</scope>
    <source>
        <strain evidence="1 2">13CB8C</strain>
    </source>
</reference>
<gene>
    <name evidence="1" type="ORF">Defa_20220</name>
</gene>
<comment type="caution">
    <text evidence="1">The sequence shown here is derived from an EMBL/GenBank/DDBJ whole genome shotgun (WGS) entry which is preliminary data.</text>
</comment>
<keyword evidence="2" id="KW-1185">Reference proteome</keyword>
<accession>A0ABQ0E9Z9</accession>
<dbReference type="Proteomes" id="UP001628192">
    <property type="component" value="Unassembled WGS sequence"/>
</dbReference>
<sequence length="261" mass="29176">MKRLVIVSDLHCGHRAGLCCPGYQYAMQDASESRRAWAQLQRELWQWYAATLRTLQPIDWLVCNGDAIDGRGSRNNGVELITPDLSQQADMATAALEEARAGRYLLIGGTPYHSDPDGEAWEAIIAERLGAHFGGHEWLDINGCVFDFKHKVGSSSVPHGRHTAISRERMWNVLWHERDWAPLSRVIIRSHVHYHEFSGNPTHLAMTTPALQGPGSSYGTRQCSGVVDFGLIHFDIDEDGGFTWKAHLLNINSMRPVPVQG</sequence>
<dbReference type="SUPFAM" id="SSF56300">
    <property type="entry name" value="Metallo-dependent phosphatases"/>
    <property type="match status" value="1"/>
</dbReference>